<reference evidence="2 3" key="1">
    <citation type="submission" date="2024-09" db="EMBL/GenBank/DDBJ databases">
        <title>Chromosome-scale assembly of Riccia sorocarpa.</title>
        <authorList>
            <person name="Paukszto L."/>
        </authorList>
    </citation>
    <scope>NUCLEOTIDE SEQUENCE [LARGE SCALE GENOMIC DNA]</scope>
    <source>
        <strain evidence="2">LP-2024</strain>
        <tissue evidence="2">Aerial parts of the thallus</tissue>
    </source>
</reference>
<organism evidence="2 3">
    <name type="scientific">Riccia sorocarpa</name>
    <dbReference type="NCBI Taxonomy" id="122646"/>
    <lineage>
        <taxon>Eukaryota</taxon>
        <taxon>Viridiplantae</taxon>
        <taxon>Streptophyta</taxon>
        <taxon>Embryophyta</taxon>
        <taxon>Marchantiophyta</taxon>
        <taxon>Marchantiopsida</taxon>
        <taxon>Marchantiidae</taxon>
        <taxon>Marchantiales</taxon>
        <taxon>Ricciaceae</taxon>
        <taxon>Riccia</taxon>
    </lineage>
</organism>
<feature type="compositionally biased region" description="Acidic residues" evidence="1">
    <location>
        <begin position="92"/>
        <end position="115"/>
    </location>
</feature>
<dbReference type="AlphaFoldDB" id="A0ABD3HVR2"/>
<dbReference type="Proteomes" id="UP001633002">
    <property type="component" value="Unassembled WGS sequence"/>
</dbReference>
<gene>
    <name evidence="2" type="ORF">R1sor_008060</name>
</gene>
<evidence type="ECO:0000313" key="3">
    <source>
        <dbReference type="Proteomes" id="UP001633002"/>
    </source>
</evidence>
<sequence length="115" mass="12629">MTKLKINRGAYARTDEIAKQLIARSLSPSHLQTRVRAVGRDLSDNIDLGDLASTPIIVLEAEPFSRTAETPGQEKKKMDSSPAAATDKDQAPEDVVEDPGEGDKEDWEEEDSFCL</sequence>
<proteinExistence type="predicted"/>
<evidence type="ECO:0000313" key="2">
    <source>
        <dbReference type="EMBL" id="KAL3694409.1"/>
    </source>
</evidence>
<accession>A0ABD3HVR2</accession>
<feature type="region of interest" description="Disordered" evidence="1">
    <location>
        <begin position="62"/>
        <end position="115"/>
    </location>
</feature>
<evidence type="ECO:0000256" key="1">
    <source>
        <dbReference type="SAM" id="MobiDB-lite"/>
    </source>
</evidence>
<keyword evidence="3" id="KW-1185">Reference proteome</keyword>
<protein>
    <submittedName>
        <fullName evidence="2">Uncharacterized protein</fullName>
    </submittedName>
</protein>
<dbReference type="EMBL" id="JBJQOH010000003">
    <property type="protein sequence ID" value="KAL3694409.1"/>
    <property type="molecule type" value="Genomic_DNA"/>
</dbReference>
<name>A0ABD3HVR2_9MARC</name>
<comment type="caution">
    <text evidence="2">The sequence shown here is derived from an EMBL/GenBank/DDBJ whole genome shotgun (WGS) entry which is preliminary data.</text>
</comment>